<dbReference type="EMBL" id="JAIVFP010000001">
    <property type="protein sequence ID" value="MCI4683925.1"/>
    <property type="molecule type" value="Genomic_DNA"/>
</dbReference>
<gene>
    <name evidence="3" type="ORF">K2U94_14355</name>
</gene>
<organism evidence="3 4">
    <name type="scientific">Candidatus Rhodoblastus alkanivorans</name>
    <dbReference type="NCBI Taxonomy" id="2954117"/>
    <lineage>
        <taxon>Bacteria</taxon>
        <taxon>Pseudomonadati</taxon>
        <taxon>Pseudomonadota</taxon>
        <taxon>Alphaproteobacteria</taxon>
        <taxon>Hyphomicrobiales</taxon>
        <taxon>Rhodoblastaceae</taxon>
        <taxon>Rhodoblastus</taxon>
    </lineage>
</organism>
<proteinExistence type="predicted"/>
<feature type="region of interest" description="Disordered" evidence="1">
    <location>
        <begin position="140"/>
        <end position="178"/>
    </location>
</feature>
<accession>A0ABS9Z9A1</accession>
<evidence type="ECO:0008006" key="5">
    <source>
        <dbReference type="Google" id="ProtNLM"/>
    </source>
</evidence>
<protein>
    <recommendedName>
        <fullName evidence="5">DUF4332 domain-containing protein</fullName>
    </recommendedName>
</protein>
<feature type="transmembrane region" description="Helical" evidence="2">
    <location>
        <begin position="69"/>
        <end position="90"/>
    </location>
</feature>
<evidence type="ECO:0000256" key="1">
    <source>
        <dbReference type="SAM" id="MobiDB-lite"/>
    </source>
</evidence>
<keyword evidence="2" id="KW-0472">Membrane</keyword>
<reference evidence="3" key="1">
    <citation type="journal article" date="2022" name="ISME J.">
        <title>Identification of active gaseous-alkane degraders at natural gas seeps.</title>
        <authorList>
            <person name="Farhan Ul Haque M."/>
            <person name="Hernandez M."/>
            <person name="Crombie A.T."/>
            <person name="Murrell J.C."/>
        </authorList>
    </citation>
    <scope>NUCLEOTIDE SEQUENCE</scope>
    <source>
        <strain evidence="3">PC2</strain>
    </source>
</reference>
<feature type="transmembrane region" description="Helical" evidence="2">
    <location>
        <begin position="38"/>
        <end position="57"/>
    </location>
</feature>
<dbReference type="PROSITE" id="PS51257">
    <property type="entry name" value="PROKAR_LIPOPROTEIN"/>
    <property type="match status" value="1"/>
</dbReference>
<feature type="transmembrane region" description="Helical" evidence="2">
    <location>
        <begin position="6"/>
        <end position="26"/>
    </location>
</feature>
<dbReference type="Gene3D" id="1.10.150.20">
    <property type="entry name" value="5' to 3' exonuclease, C-terminal subdomain"/>
    <property type="match status" value="1"/>
</dbReference>
<comment type="caution">
    <text evidence="3">The sequence shown here is derived from an EMBL/GenBank/DDBJ whole genome shotgun (WGS) entry which is preliminary data.</text>
</comment>
<evidence type="ECO:0000313" key="4">
    <source>
        <dbReference type="Proteomes" id="UP001139104"/>
    </source>
</evidence>
<keyword evidence="2" id="KW-1133">Transmembrane helix</keyword>
<name>A0ABS9Z9A1_9HYPH</name>
<evidence type="ECO:0000313" key="3">
    <source>
        <dbReference type="EMBL" id="MCI4683925.1"/>
    </source>
</evidence>
<evidence type="ECO:0000256" key="2">
    <source>
        <dbReference type="SAM" id="Phobius"/>
    </source>
</evidence>
<keyword evidence="4" id="KW-1185">Reference proteome</keyword>
<keyword evidence="2" id="KW-0812">Transmembrane</keyword>
<sequence length="363" mass="37715">MIFLLQRLSAWAFAAAALGFVCGLLACRGREKPHWRGFGLALAFALGLGGADALDLAPGRYGLWLEAGLMVLACYLLGSGAGCLPGLLLAPHKKAEPPEWVGAAREAGEWAEAFVAAAPAAIAANDAALACLASSAAAPAPEPAPVEAPPEPELSPPAPPAPADIPPPPAPPAPPTEDFAAIRGLDRRSAQGLRALGVNDLASLAALPREGRKAAAVRLGLDEEVIDYWAAQAHLLAHGVTARPAGAEETADRLDAGAARALSAGLPQIVAAQTNDALYPGERPFGVLAALGGGDDLTRIAGIDEADARRLHALGIWTFSQIAAWSADHARWVEFYLAEPGRVRRQHWREQARKLAARPSVTL</sequence>
<feature type="compositionally biased region" description="Pro residues" evidence="1">
    <location>
        <begin position="140"/>
        <end position="175"/>
    </location>
</feature>
<dbReference type="Proteomes" id="UP001139104">
    <property type="component" value="Unassembled WGS sequence"/>
</dbReference>
<dbReference type="RefSeq" id="WP_243067842.1">
    <property type="nucleotide sequence ID" value="NZ_JAIVFK010000024.1"/>
</dbReference>